<proteinExistence type="predicted"/>
<keyword evidence="1" id="KW-0812">Transmembrane</keyword>
<dbReference type="STRING" id="1174501.SAMN05216192_11176"/>
<dbReference type="Proteomes" id="UP000199050">
    <property type="component" value="Unassembled WGS sequence"/>
</dbReference>
<keyword evidence="3" id="KW-1185">Reference proteome</keyword>
<protein>
    <submittedName>
        <fullName evidence="2">Uncharacterized protein</fullName>
    </submittedName>
</protein>
<dbReference type="PROSITE" id="PS51257">
    <property type="entry name" value="PROKAR_LIPOPROTEIN"/>
    <property type="match status" value="1"/>
</dbReference>
<accession>A0A1G8QNA3</accession>
<reference evidence="3" key="1">
    <citation type="submission" date="2016-10" db="EMBL/GenBank/DDBJ databases">
        <authorList>
            <person name="Varghese N."/>
            <person name="Submissions S."/>
        </authorList>
    </citation>
    <scope>NUCLEOTIDE SEQUENCE [LARGE SCALE GENOMIC DNA]</scope>
    <source>
        <strain evidence="3">CGMCC 1.11012</strain>
    </source>
</reference>
<keyword evidence="1" id="KW-1133">Transmembrane helix</keyword>
<feature type="transmembrane region" description="Helical" evidence="1">
    <location>
        <begin position="37"/>
        <end position="58"/>
    </location>
</feature>
<gene>
    <name evidence="2" type="ORF">SAMN05216192_11176</name>
</gene>
<dbReference type="EMBL" id="FNDX01000011">
    <property type="protein sequence ID" value="SDJ06113.1"/>
    <property type="molecule type" value="Genomic_DNA"/>
</dbReference>
<dbReference type="AlphaFoldDB" id="A0A1G8QNA3"/>
<name>A0A1G8QNA3_9BACL</name>
<evidence type="ECO:0000256" key="1">
    <source>
        <dbReference type="SAM" id="Phobius"/>
    </source>
</evidence>
<evidence type="ECO:0000313" key="3">
    <source>
        <dbReference type="Proteomes" id="UP000199050"/>
    </source>
</evidence>
<organism evidence="2 3">
    <name type="scientific">Paenibacillus typhae</name>
    <dbReference type="NCBI Taxonomy" id="1174501"/>
    <lineage>
        <taxon>Bacteria</taxon>
        <taxon>Bacillati</taxon>
        <taxon>Bacillota</taxon>
        <taxon>Bacilli</taxon>
        <taxon>Bacillales</taxon>
        <taxon>Paenibacillaceae</taxon>
        <taxon>Paenibacillus</taxon>
    </lineage>
</organism>
<evidence type="ECO:0000313" key="2">
    <source>
        <dbReference type="EMBL" id="SDJ06113.1"/>
    </source>
</evidence>
<sequence length="64" mass="7100">MKKVEWLIAVLLIGMGISCMTISAVSFQSPIIQASGIIKLVTCFVFIGLLSFVSLRIYKARKKH</sequence>
<keyword evidence="1" id="KW-0472">Membrane</keyword>
<feature type="transmembrane region" description="Helical" evidence="1">
    <location>
        <begin position="7"/>
        <end position="25"/>
    </location>
</feature>